<dbReference type="InterPro" id="IPR011009">
    <property type="entry name" value="Kinase-like_dom_sf"/>
</dbReference>
<dbReference type="Proteomes" id="UP000229740">
    <property type="component" value="Unassembled WGS sequence"/>
</dbReference>
<dbReference type="Gene3D" id="2.60.200.20">
    <property type="match status" value="1"/>
</dbReference>
<keyword evidence="5" id="KW-0067">ATP-binding</keyword>
<evidence type="ECO:0000313" key="10">
    <source>
        <dbReference type="Proteomes" id="UP000229740"/>
    </source>
</evidence>
<dbReference type="PANTHER" id="PTHR43289">
    <property type="entry name" value="MITOGEN-ACTIVATED PROTEIN KINASE KINASE KINASE 20-RELATED"/>
    <property type="match status" value="1"/>
</dbReference>
<dbReference type="Pfam" id="PF00069">
    <property type="entry name" value="Pkinase"/>
    <property type="match status" value="1"/>
</dbReference>
<reference evidence="9 10" key="1">
    <citation type="submission" date="2017-10" db="EMBL/GenBank/DDBJ databases">
        <title>Novel microbial diversity and functional potential in the marine mammal oral microbiome.</title>
        <authorList>
            <person name="Dudek N.K."/>
            <person name="Sun C.L."/>
            <person name="Burstein D."/>
            <person name="Kantor R.S."/>
            <person name="Aliaga Goltsman D.S."/>
            <person name="Bik E.M."/>
            <person name="Thomas B.C."/>
            <person name="Banfield J.F."/>
            <person name="Relman D.A."/>
        </authorList>
    </citation>
    <scope>NUCLEOTIDE SEQUENCE [LARGE SCALE GENOMIC DNA]</scope>
    <source>
        <strain evidence="9">DOLZORAL124_49_17</strain>
    </source>
</reference>
<dbReference type="SMART" id="SM00240">
    <property type="entry name" value="FHA"/>
    <property type="match status" value="1"/>
</dbReference>
<feature type="domain" description="FHA" evidence="7">
    <location>
        <begin position="25"/>
        <end position="75"/>
    </location>
</feature>
<dbReference type="InterPro" id="IPR029787">
    <property type="entry name" value="Nucleotide_cyclase"/>
</dbReference>
<evidence type="ECO:0000256" key="4">
    <source>
        <dbReference type="ARBA" id="ARBA00022777"/>
    </source>
</evidence>
<feature type="compositionally biased region" description="Basic and acidic residues" evidence="6">
    <location>
        <begin position="135"/>
        <end position="145"/>
    </location>
</feature>
<proteinExistence type="predicted"/>
<evidence type="ECO:0000313" key="9">
    <source>
        <dbReference type="EMBL" id="PID59078.1"/>
    </source>
</evidence>
<dbReference type="SUPFAM" id="SSF55073">
    <property type="entry name" value="Nucleotide cyclase"/>
    <property type="match status" value="1"/>
</dbReference>
<evidence type="ECO:0000256" key="2">
    <source>
        <dbReference type="ARBA" id="ARBA00022679"/>
    </source>
</evidence>
<dbReference type="CDD" id="cd14014">
    <property type="entry name" value="STKc_PknB_like"/>
    <property type="match status" value="1"/>
</dbReference>
<feature type="region of interest" description="Disordered" evidence="6">
    <location>
        <begin position="520"/>
        <end position="546"/>
    </location>
</feature>
<comment type="subcellular location">
    <subcellularLocation>
        <location evidence="1">Membrane</location>
        <topology evidence="1">Single-pass membrane protein</topology>
    </subcellularLocation>
</comment>
<evidence type="ECO:0000256" key="1">
    <source>
        <dbReference type="ARBA" id="ARBA00004167"/>
    </source>
</evidence>
<sequence length="753" mass="84441">MRVKISIVAGSARGQYFVFDKPDRFLFGRALDARVSLPNDPYVSRQHFLLEISPPACKLTDLGSKNGTLVNGIRYGGRNVSAERGRHAPDALRDVVLNDGDTIVVGDTQMKVQILDLPAPQTKDEPGTSDPLPEGSRDQKQEHSSPMEILGKLLRDAAKPHEASKPKQQERLQAPSPVSSRKSGRDFPTIDGYEIERIIDRGGMGIVYKGVNSKTRRPVAIKVMLPQMATNPDNIYTFKREIDVTRQLQHPNIVQLYDHGKTRNVLYFVLEYICGMNLHQFLEQRGRPLPLDEAASLMLDSLDGLAYAHYAAVQVKIAKGKLENYIGIVHRDLKPQNVLLDHNGRIWQAKISDFGISKSFESAGFTNITKPGEVLGTPMYWPREQITHYKYLNPATDVFSIAAVFYEMLTGRWVREGFEALFERCKKQRRVAAISDYMQIIVGNPAIPIRQCNPSLPGSVAKVLDRALLEAEVPYDERKMRNALAQLRYPDAKAFKHALQQAFEESGLSTERIHEARLRLGADRQSSPRPPLNASMKKSKRSGNAQKVKNLQENLAGKKAEGTVFFSSAQGSPNSKEVALLVYGIEELSDYLCNIGDTYFSKTISRLYKRVRQHKSSSDVMLIKSTTDGFLAVFSSMPSAFSLAVSFLRDPIQADVQNRMALHWGAVKLTEDGDVLGVEVHRVFRIEAIQMPDQVNSDYDGLPIPATNRIVMTEPALKQLQKPQRSVFHYAGQYALKGFSEPCPLWVLHKRSR</sequence>
<evidence type="ECO:0000256" key="5">
    <source>
        <dbReference type="ARBA" id="ARBA00022840"/>
    </source>
</evidence>
<dbReference type="PANTHER" id="PTHR43289:SF6">
    <property type="entry name" value="SERINE_THREONINE-PROTEIN KINASE NEKL-3"/>
    <property type="match status" value="1"/>
</dbReference>
<dbReference type="GO" id="GO:0004674">
    <property type="term" value="F:protein serine/threonine kinase activity"/>
    <property type="evidence" value="ECO:0007669"/>
    <property type="project" value="TreeGrafter"/>
</dbReference>
<evidence type="ECO:0000259" key="8">
    <source>
        <dbReference type="PROSITE" id="PS50011"/>
    </source>
</evidence>
<keyword evidence="3" id="KW-0547">Nucleotide-binding</keyword>
<dbReference type="SMART" id="SM00220">
    <property type="entry name" value="S_TKc"/>
    <property type="match status" value="1"/>
</dbReference>
<gene>
    <name evidence="9" type="ORF">CSB45_01340</name>
</gene>
<dbReference type="Gene3D" id="1.10.510.10">
    <property type="entry name" value="Transferase(Phosphotransferase) domain 1"/>
    <property type="match status" value="1"/>
</dbReference>
<dbReference type="Gene3D" id="3.30.70.1230">
    <property type="entry name" value="Nucleotide cyclase"/>
    <property type="match status" value="1"/>
</dbReference>
<dbReference type="InterPro" id="IPR000719">
    <property type="entry name" value="Prot_kinase_dom"/>
</dbReference>
<dbReference type="Pfam" id="PF00498">
    <property type="entry name" value="FHA"/>
    <property type="match status" value="1"/>
</dbReference>
<feature type="region of interest" description="Disordered" evidence="6">
    <location>
        <begin position="115"/>
        <end position="145"/>
    </location>
</feature>
<dbReference type="GO" id="GO:0005524">
    <property type="term" value="F:ATP binding"/>
    <property type="evidence" value="ECO:0007669"/>
    <property type="project" value="UniProtKB-KW"/>
</dbReference>
<dbReference type="InterPro" id="IPR008271">
    <property type="entry name" value="Ser/Thr_kinase_AS"/>
</dbReference>
<evidence type="ECO:0000256" key="6">
    <source>
        <dbReference type="SAM" id="MobiDB-lite"/>
    </source>
</evidence>
<dbReference type="SUPFAM" id="SSF56112">
    <property type="entry name" value="Protein kinase-like (PK-like)"/>
    <property type="match status" value="1"/>
</dbReference>
<dbReference type="CDD" id="cd00060">
    <property type="entry name" value="FHA"/>
    <property type="match status" value="1"/>
</dbReference>
<dbReference type="EMBL" id="PDPS01000020">
    <property type="protein sequence ID" value="PID59078.1"/>
    <property type="molecule type" value="Genomic_DNA"/>
</dbReference>
<comment type="caution">
    <text evidence="9">The sequence shown here is derived from an EMBL/GenBank/DDBJ whole genome shotgun (WGS) entry which is preliminary data.</text>
</comment>
<dbReference type="PROSITE" id="PS00108">
    <property type="entry name" value="PROTEIN_KINASE_ST"/>
    <property type="match status" value="1"/>
</dbReference>
<organism evidence="9 10">
    <name type="scientific">candidate division KSB3 bacterium</name>
    <dbReference type="NCBI Taxonomy" id="2044937"/>
    <lineage>
        <taxon>Bacteria</taxon>
        <taxon>candidate division KSB3</taxon>
    </lineage>
</organism>
<dbReference type="InterPro" id="IPR008984">
    <property type="entry name" value="SMAD_FHA_dom_sf"/>
</dbReference>
<dbReference type="GO" id="GO:0016020">
    <property type="term" value="C:membrane"/>
    <property type="evidence" value="ECO:0007669"/>
    <property type="project" value="UniProtKB-SubCell"/>
</dbReference>
<dbReference type="InterPro" id="IPR000253">
    <property type="entry name" value="FHA_dom"/>
</dbReference>
<dbReference type="PROSITE" id="PS50011">
    <property type="entry name" value="PROTEIN_KINASE_DOM"/>
    <property type="match status" value="1"/>
</dbReference>
<dbReference type="AlphaFoldDB" id="A0A2G6EBE3"/>
<evidence type="ECO:0000256" key="3">
    <source>
        <dbReference type="ARBA" id="ARBA00022741"/>
    </source>
</evidence>
<dbReference type="SUPFAM" id="SSF49879">
    <property type="entry name" value="SMAD/FHA domain"/>
    <property type="match status" value="1"/>
</dbReference>
<dbReference type="PROSITE" id="PS50006">
    <property type="entry name" value="FHA_DOMAIN"/>
    <property type="match status" value="1"/>
</dbReference>
<evidence type="ECO:0000259" key="7">
    <source>
        <dbReference type="PROSITE" id="PS50006"/>
    </source>
</evidence>
<feature type="domain" description="Protein kinase" evidence="8">
    <location>
        <begin position="193"/>
        <end position="500"/>
    </location>
</feature>
<name>A0A2G6EBE3_9BACT</name>
<feature type="compositionally biased region" description="Basic and acidic residues" evidence="6">
    <location>
        <begin position="158"/>
        <end position="170"/>
    </location>
</feature>
<protein>
    <submittedName>
        <fullName evidence="9">Uncharacterized protein</fullName>
    </submittedName>
</protein>
<accession>A0A2G6EBE3</accession>
<feature type="region of interest" description="Disordered" evidence="6">
    <location>
        <begin position="158"/>
        <end position="188"/>
    </location>
</feature>
<keyword evidence="4" id="KW-0418">Kinase</keyword>
<keyword evidence="2" id="KW-0808">Transferase</keyword>
<dbReference type="Gene3D" id="3.30.200.20">
    <property type="entry name" value="Phosphorylase Kinase, domain 1"/>
    <property type="match status" value="1"/>
</dbReference>